<sequence length="329" mass="34944">MGMHEHPFSLSMSILLADVPLLERPALARRLGYESVESWWPWAHEVASRRELAAFAGSLEAAGTQLLLLNVCEGDAQYGGRGLAGVVGADDAFWRNWESVLALAERTGARHINVLVGDSARAAPVASARRGDSARAARAAAPGAGAHRGDPRLLGSRIGDRSAAGSEHGDTLARLTERLAVLADQAHEVGAGVVIEQLNRFDHANYLLTDPDDAVLVTRRARSASKQANIGLLSDVYHLARAGTDPASFVAAHADLVRHVQLADDPGRGRPGTGTIPIRETLDTLAITGYDGMIGLEYTPGPDELAALARPAELWRSLREPVPQGDHSA</sequence>
<reference evidence="5 6" key="1">
    <citation type="journal article" date="2014" name="Int. J. Syst. Evol. Microbiol.">
        <title>Complete genome sequence of Corynebacterium casei LMG S-19264T (=DSM 44701T), isolated from a smear-ripened cheese.</title>
        <authorList>
            <consortium name="US DOE Joint Genome Institute (JGI-PGF)"/>
            <person name="Walter F."/>
            <person name="Albersmeier A."/>
            <person name="Kalinowski J."/>
            <person name="Ruckert C."/>
        </authorList>
    </citation>
    <scope>NUCLEOTIDE SEQUENCE [LARGE SCALE GENOMIC DNA]</scope>
    <source>
        <strain evidence="5 6">CGMCC 1.12976</strain>
    </source>
</reference>
<dbReference type="EMBL" id="BMGP01000001">
    <property type="protein sequence ID" value="GGF11805.1"/>
    <property type="molecule type" value="Genomic_DNA"/>
</dbReference>
<accession>A0A917B0Q7</accession>
<keyword evidence="2" id="KW-0119">Carbohydrate metabolism</keyword>
<evidence type="ECO:0000256" key="3">
    <source>
        <dbReference type="SAM" id="MobiDB-lite"/>
    </source>
</evidence>
<evidence type="ECO:0000313" key="5">
    <source>
        <dbReference type="EMBL" id="GGF11805.1"/>
    </source>
</evidence>
<evidence type="ECO:0000313" key="6">
    <source>
        <dbReference type="Proteomes" id="UP000598775"/>
    </source>
</evidence>
<organism evidence="5 6">
    <name type="scientific">Subtercola lobariae</name>
    <dbReference type="NCBI Taxonomy" id="1588641"/>
    <lineage>
        <taxon>Bacteria</taxon>
        <taxon>Bacillati</taxon>
        <taxon>Actinomycetota</taxon>
        <taxon>Actinomycetes</taxon>
        <taxon>Micrococcales</taxon>
        <taxon>Microbacteriaceae</taxon>
        <taxon>Subtercola</taxon>
    </lineage>
</organism>
<evidence type="ECO:0000256" key="2">
    <source>
        <dbReference type="ARBA" id="ARBA00023277"/>
    </source>
</evidence>
<keyword evidence="1 5" id="KW-0413">Isomerase</keyword>
<dbReference type="GO" id="GO:0008903">
    <property type="term" value="F:hydroxypyruvate isomerase activity"/>
    <property type="evidence" value="ECO:0007669"/>
    <property type="project" value="TreeGrafter"/>
</dbReference>
<dbReference type="InterPro" id="IPR050417">
    <property type="entry name" value="Sugar_Epim/Isomerase"/>
</dbReference>
<dbReference type="GO" id="GO:0046487">
    <property type="term" value="P:glyoxylate metabolic process"/>
    <property type="evidence" value="ECO:0007669"/>
    <property type="project" value="TreeGrafter"/>
</dbReference>
<dbReference type="SUPFAM" id="SSF51658">
    <property type="entry name" value="Xylose isomerase-like"/>
    <property type="match status" value="1"/>
</dbReference>
<dbReference type="PANTHER" id="PTHR43489:SF6">
    <property type="entry name" value="HYDROXYPYRUVATE ISOMERASE-RELATED"/>
    <property type="match status" value="1"/>
</dbReference>
<proteinExistence type="predicted"/>
<feature type="region of interest" description="Disordered" evidence="3">
    <location>
        <begin position="138"/>
        <end position="169"/>
    </location>
</feature>
<dbReference type="Pfam" id="PF01261">
    <property type="entry name" value="AP_endonuc_2"/>
    <property type="match status" value="1"/>
</dbReference>
<gene>
    <name evidence="5" type="ORF">GCM10011399_02110</name>
</gene>
<name>A0A917B0Q7_9MICO</name>
<feature type="domain" description="Xylose isomerase-like TIM barrel" evidence="4">
    <location>
        <begin position="26"/>
        <end position="306"/>
    </location>
</feature>
<dbReference type="Proteomes" id="UP000598775">
    <property type="component" value="Unassembled WGS sequence"/>
</dbReference>
<evidence type="ECO:0000259" key="4">
    <source>
        <dbReference type="Pfam" id="PF01261"/>
    </source>
</evidence>
<keyword evidence="6" id="KW-1185">Reference proteome</keyword>
<dbReference type="AlphaFoldDB" id="A0A917B0Q7"/>
<dbReference type="InterPro" id="IPR013022">
    <property type="entry name" value="Xyl_isomerase-like_TIM-brl"/>
</dbReference>
<protein>
    <submittedName>
        <fullName evidence="5">Hydroxypyruvate isomerase</fullName>
    </submittedName>
</protein>
<comment type="caution">
    <text evidence="5">The sequence shown here is derived from an EMBL/GenBank/DDBJ whole genome shotgun (WGS) entry which is preliminary data.</text>
</comment>
<dbReference type="InterPro" id="IPR036237">
    <property type="entry name" value="Xyl_isomerase-like_sf"/>
</dbReference>
<dbReference type="Gene3D" id="3.20.20.150">
    <property type="entry name" value="Divalent-metal-dependent TIM barrel enzymes"/>
    <property type="match status" value="1"/>
</dbReference>
<evidence type="ECO:0000256" key="1">
    <source>
        <dbReference type="ARBA" id="ARBA00023235"/>
    </source>
</evidence>
<dbReference type="PANTHER" id="PTHR43489">
    <property type="entry name" value="ISOMERASE"/>
    <property type="match status" value="1"/>
</dbReference>